<evidence type="ECO:0000313" key="1">
    <source>
        <dbReference type="EMBL" id="MFC5747725.1"/>
    </source>
</evidence>
<dbReference type="PANTHER" id="PTHR21089">
    <property type="entry name" value="SHIKIMATE DEHYDROGENASE"/>
    <property type="match status" value="1"/>
</dbReference>
<sequence>MSVLSGSGDGAWTLRAAVRRCQAEAGAGAGAKAAVIAGVGTTAPGALKGRLLLDALAAAGVTPARAVPFDDPRALLADAGWDLALVLSPWKKDAAALLAAGTGVLTGSAAATGVVDTVVRDGGRLVGVNTNCWSAQAAMETLMGGRAPAAVLVLGSGGSSGSVALAVRRAWPDARLAGSARNAAALAAWADRFGADAVAPGDLEDACRDAPPSLIVNATTWGETPESEGREFAFPFNALAAPGNAYFDLNNRVSSLQTRALQAGMNVMSGTFMQRVTNACRAALLTAEGTR</sequence>
<evidence type="ECO:0008006" key="3">
    <source>
        <dbReference type="Google" id="ProtNLM"/>
    </source>
</evidence>
<dbReference type="InterPro" id="IPR036291">
    <property type="entry name" value="NAD(P)-bd_dom_sf"/>
</dbReference>
<accession>A0ABW1A3N9</accession>
<dbReference type="EMBL" id="JBHSON010000024">
    <property type="protein sequence ID" value="MFC5747725.1"/>
    <property type="molecule type" value="Genomic_DNA"/>
</dbReference>
<organism evidence="1 2">
    <name type="scientific">Actinomadura rugatobispora</name>
    <dbReference type="NCBI Taxonomy" id="1994"/>
    <lineage>
        <taxon>Bacteria</taxon>
        <taxon>Bacillati</taxon>
        <taxon>Actinomycetota</taxon>
        <taxon>Actinomycetes</taxon>
        <taxon>Streptosporangiales</taxon>
        <taxon>Thermomonosporaceae</taxon>
        <taxon>Actinomadura</taxon>
    </lineage>
</organism>
<reference evidence="2" key="1">
    <citation type="journal article" date="2019" name="Int. J. Syst. Evol. Microbiol.">
        <title>The Global Catalogue of Microorganisms (GCM) 10K type strain sequencing project: providing services to taxonomists for standard genome sequencing and annotation.</title>
        <authorList>
            <consortium name="The Broad Institute Genomics Platform"/>
            <consortium name="The Broad Institute Genome Sequencing Center for Infectious Disease"/>
            <person name="Wu L."/>
            <person name="Ma J."/>
        </authorList>
    </citation>
    <scope>NUCLEOTIDE SEQUENCE [LARGE SCALE GENOMIC DNA]</scope>
    <source>
        <strain evidence="2">KCTC 42087</strain>
    </source>
</reference>
<comment type="caution">
    <text evidence="1">The sequence shown here is derived from an EMBL/GenBank/DDBJ whole genome shotgun (WGS) entry which is preliminary data.</text>
</comment>
<dbReference type="Proteomes" id="UP001596074">
    <property type="component" value="Unassembled WGS sequence"/>
</dbReference>
<dbReference type="PANTHER" id="PTHR21089:SF1">
    <property type="entry name" value="BIFUNCTIONAL 3-DEHYDROQUINATE DEHYDRATASE_SHIKIMATE DEHYDROGENASE, CHLOROPLASTIC"/>
    <property type="match status" value="1"/>
</dbReference>
<dbReference type="SUPFAM" id="SSF51735">
    <property type="entry name" value="NAD(P)-binding Rossmann-fold domains"/>
    <property type="match status" value="1"/>
</dbReference>
<gene>
    <name evidence="1" type="ORF">ACFPZN_19025</name>
</gene>
<dbReference type="Gene3D" id="3.40.50.720">
    <property type="entry name" value="NAD(P)-binding Rossmann-like Domain"/>
    <property type="match status" value="1"/>
</dbReference>
<dbReference type="RefSeq" id="WP_378283343.1">
    <property type="nucleotide sequence ID" value="NZ_JBHSON010000024.1"/>
</dbReference>
<proteinExistence type="predicted"/>
<protein>
    <recommendedName>
        <fullName evidence="3">Shikimate dehydrogenase</fullName>
    </recommendedName>
</protein>
<dbReference type="InterPro" id="IPR022893">
    <property type="entry name" value="Shikimate_DH_fam"/>
</dbReference>
<keyword evidence="2" id="KW-1185">Reference proteome</keyword>
<name>A0ABW1A3N9_9ACTN</name>
<dbReference type="Gene3D" id="3.40.50.10860">
    <property type="entry name" value="Leucine Dehydrogenase, chain A, domain 1"/>
    <property type="match status" value="1"/>
</dbReference>
<evidence type="ECO:0000313" key="2">
    <source>
        <dbReference type="Proteomes" id="UP001596074"/>
    </source>
</evidence>